<feature type="transmembrane region" description="Helical" evidence="10">
    <location>
        <begin position="464"/>
        <end position="482"/>
    </location>
</feature>
<dbReference type="InterPro" id="IPR017871">
    <property type="entry name" value="ABC_transporter-like_CS"/>
</dbReference>
<evidence type="ECO:0000256" key="8">
    <source>
        <dbReference type="ARBA" id="ARBA00024363"/>
    </source>
</evidence>
<keyword evidence="2" id="KW-0813">Transport</keyword>
<dbReference type="AlphaFoldDB" id="A0A072NY15"/>
<dbReference type="GO" id="GO:0005774">
    <property type="term" value="C:vacuolar membrane"/>
    <property type="evidence" value="ECO:0007669"/>
    <property type="project" value="TreeGrafter"/>
</dbReference>
<dbReference type="GO" id="GO:0140359">
    <property type="term" value="F:ABC-type transporter activity"/>
    <property type="evidence" value="ECO:0007669"/>
    <property type="project" value="InterPro"/>
</dbReference>
<keyword evidence="4" id="KW-0547">Nucleotide-binding</keyword>
<evidence type="ECO:0008006" key="15">
    <source>
        <dbReference type="Google" id="ProtNLM"/>
    </source>
</evidence>
<evidence type="ECO:0000259" key="12">
    <source>
        <dbReference type="PROSITE" id="PS50929"/>
    </source>
</evidence>
<keyword evidence="3 10" id="KW-0812">Transmembrane</keyword>
<dbReference type="InterPro" id="IPR011527">
    <property type="entry name" value="ABC1_TM_dom"/>
</dbReference>
<gene>
    <name evidence="13" type="ORF">A1O9_11522</name>
</gene>
<feature type="compositionally biased region" description="Basic and acidic residues" evidence="9">
    <location>
        <begin position="185"/>
        <end position="201"/>
    </location>
</feature>
<accession>A0A072NY15</accession>
<dbReference type="PANTHER" id="PTHR24221">
    <property type="entry name" value="ATP-BINDING CASSETTE SUB-FAMILY B"/>
    <property type="match status" value="1"/>
</dbReference>
<dbReference type="RefSeq" id="XP_013254872.1">
    <property type="nucleotide sequence ID" value="XM_013399418.1"/>
</dbReference>
<dbReference type="PANTHER" id="PTHR24221:SF651">
    <property type="entry name" value="HEAVY METAL TOLERANCE PROTEIN"/>
    <property type="match status" value="1"/>
</dbReference>
<dbReference type="GO" id="GO:0005524">
    <property type="term" value="F:ATP binding"/>
    <property type="evidence" value="ECO:0007669"/>
    <property type="project" value="UniProtKB-KW"/>
</dbReference>
<feature type="transmembrane region" description="Helical" evidence="10">
    <location>
        <begin position="47"/>
        <end position="71"/>
    </location>
</feature>
<evidence type="ECO:0000256" key="6">
    <source>
        <dbReference type="ARBA" id="ARBA00022989"/>
    </source>
</evidence>
<feature type="transmembrane region" description="Helical" evidence="10">
    <location>
        <begin position="83"/>
        <end position="105"/>
    </location>
</feature>
<dbReference type="InterPro" id="IPR036640">
    <property type="entry name" value="ABC1_TM_sf"/>
</dbReference>
<feature type="region of interest" description="Disordered" evidence="9">
    <location>
        <begin position="177"/>
        <end position="201"/>
    </location>
</feature>
<dbReference type="Gene3D" id="3.40.50.300">
    <property type="entry name" value="P-loop containing nucleotide triphosphate hydrolases"/>
    <property type="match status" value="1"/>
</dbReference>
<dbReference type="SUPFAM" id="SSF52540">
    <property type="entry name" value="P-loop containing nucleoside triphosphate hydrolases"/>
    <property type="match status" value="1"/>
</dbReference>
<dbReference type="Pfam" id="PF00005">
    <property type="entry name" value="ABC_tran"/>
    <property type="match status" value="1"/>
</dbReference>
<dbReference type="HOGENOM" id="CLU_000604_6_0_1"/>
<evidence type="ECO:0000313" key="13">
    <source>
        <dbReference type="EMBL" id="KEF52282.1"/>
    </source>
</evidence>
<sequence length="854" mass="95577">MSSHILDNFQRGLQITTIVAPLLFYTTAAIVQSFLSTAETKHERLNLWRFQICISSLIVVITTVEAFVVALKSDPYSTADPQLVYQLFLNLIWTILFLGVIGCWGATGYPHYGSWSILFVLSNGVMVIRKIENEANLFPLLFIFQLCRLVLNFSLIGVGSICLFVRKPQDDGMADEAQPLLSSEEPSKTKKGKEKDQEELDRENIRRRPFWEYLASFKVFIPFMYPSSREQQIYVTGMSICTLLGRLIAFSLPLCLGRVIDCLNSSEMPWRAIILYGSLKLASSAAGIPMLNDWLHIKVSTDMTTNLNRYSYNYIMSLSAEFHDSQKTSIMWSSMQNGQQVISLFHDTIFGVLPTLVDLVAAASILTFLFGPYMLYTIGITVVMFYWLMFQTLKQKTTLRRLWIDAFHDEYYQMTESSTNWTTVSQFGQIPHEIGKYRDKSSITQAALMTYWFCDLMARAARQLVPTISFVAACGIAAIQIIHQQHKIGDFVVLVTYWGQLTGPLGSLAHEFTTMGQKLVQAEKLLVLLEKKPATCDKEDASTFDFTQGAVEFRDVTFSYDGKRKVCNGISFQASPGKTIALVGPSGGGKSTILKLLYRFYDLEEGRILIDGQDIQKVKMETFRKHIATVPQNPALFNMTVMENVKYPDLECSDEEAIEACKAAALHDKIMTFTNGYDEKVGERGTKLSGGELQRLAIARAILKKSNILLLDEATSNVDSITESQIQGALAKLCAGKTAFVIAHRLSTILQADQILVIEDGRITESGAHSKLIINKGPYHNLWCSQLKLQERTKSSMPLSAVIDNDVSDLILDDTNLSTDSTPIMTQTTVSPDSNSTHEDKEEDTGSEISGNQS</sequence>
<feature type="domain" description="ABC transporter" evidence="11">
    <location>
        <begin position="551"/>
        <end position="785"/>
    </location>
</feature>
<comment type="similarity">
    <text evidence="8">Belongs to the ABC transporter superfamily. ABCB family. Heavy Metal importer (TC 3.A.1.210) subfamily.</text>
</comment>
<feature type="compositionally biased region" description="Polar residues" evidence="9">
    <location>
        <begin position="818"/>
        <end position="835"/>
    </location>
</feature>
<dbReference type="PROSITE" id="PS00211">
    <property type="entry name" value="ABC_TRANSPORTER_1"/>
    <property type="match status" value="1"/>
</dbReference>
<evidence type="ECO:0000256" key="1">
    <source>
        <dbReference type="ARBA" id="ARBA00004141"/>
    </source>
</evidence>
<keyword evidence="5" id="KW-0067">ATP-binding</keyword>
<feature type="transmembrane region" description="Helical" evidence="10">
    <location>
        <begin position="137"/>
        <end position="165"/>
    </location>
</feature>
<dbReference type="OrthoDB" id="6500128at2759"/>
<evidence type="ECO:0000256" key="3">
    <source>
        <dbReference type="ARBA" id="ARBA00022692"/>
    </source>
</evidence>
<dbReference type="InterPro" id="IPR003439">
    <property type="entry name" value="ABC_transporter-like_ATP-bd"/>
</dbReference>
<protein>
    <recommendedName>
        <fullName evidence="15">ATPase</fullName>
    </recommendedName>
</protein>
<dbReference type="InterPro" id="IPR003593">
    <property type="entry name" value="AAA+_ATPase"/>
</dbReference>
<dbReference type="InterPro" id="IPR039421">
    <property type="entry name" value="Type_1_exporter"/>
</dbReference>
<comment type="subcellular location">
    <subcellularLocation>
        <location evidence="1">Membrane</location>
        <topology evidence="1">Multi-pass membrane protein</topology>
    </subcellularLocation>
</comment>
<reference evidence="13 14" key="1">
    <citation type="submission" date="2013-03" db="EMBL/GenBank/DDBJ databases">
        <title>The Genome Sequence of Exophiala aquamarina CBS 119918.</title>
        <authorList>
            <consortium name="The Broad Institute Genomics Platform"/>
            <person name="Cuomo C."/>
            <person name="de Hoog S."/>
            <person name="Gorbushina A."/>
            <person name="Walker B."/>
            <person name="Young S.K."/>
            <person name="Zeng Q."/>
            <person name="Gargeya S."/>
            <person name="Fitzgerald M."/>
            <person name="Haas B."/>
            <person name="Abouelleil A."/>
            <person name="Allen A.W."/>
            <person name="Alvarado L."/>
            <person name="Arachchi H.M."/>
            <person name="Berlin A.M."/>
            <person name="Chapman S.B."/>
            <person name="Gainer-Dewar J."/>
            <person name="Goldberg J."/>
            <person name="Griggs A."/>
            <person name="Gujja S."/>
            <person name="Hansen M."/>
            <person name="Howarth C."/>
            <person name="Imamovic A."/>
            <person name="Ireland A."/>
            <person name="Larimer J."/>
            <person name="McCowan C."/>
            <person name="Murphy C."/>
            <person name="Pearson M."/>
            <person name="Poon T.W."/>
            <person name="Priest M."/>
            <person name="Roberts A."/>
            <person name="Saif S."/>
            <person name="Shea T."/>
            <person name="Sisk P."/>
            <person name="Sykes S."/>
            <person name="Wortman J."/>
            <person name="Nusbaum C."/>
            <person name="Birren B."/>
        </authorList>
    </citation>
    <scope>NUCLEOTIDE SEQUENCE [LARGE SCALE GENOMIC DNA]</scope>
    <source>
        <strain evidence="13 14">CBS 119918</strain>
    </source>
</reference>
<feature type="domain" description="ABC transmembrane type-1" evidence="12">
    <location>
        <begin position="240"/>
        <end position="517"/>
    </location>
</feature>
<dbReference type="Proteomes" id="UP000027920">
    <property type="component" value="Unassembled WGS sequence"/>
</dbReference>
<dbReference type="FunFam" id="3.40.50.300:FF:000287">
    <property type="entry name" value="Multidrug ABC transporter ATP-binding protein"/>
    <property type="match status" value="1"/>
</dbReference>
<dbReference type="SMART" id="SM00382">
    <property type="entry name" value="AAA"/>
    <property type="match status" value="1"/>
</dbReference>
<feature type="transmembrane region" description="Helical" evidence="10">
    <location>
        <begin position="344"/>
        <end position="367"/>
    </location>
</feature>
<organism evidence="13 14">
    <name type="scientific">Exophiala aquamarina CBS 119918</name>
    <dbReference type="NCBI Taxonomy" id="1182545"/>
    <lineage>
        <taxon>Eukaryota</taxon>
        <taxon>Fungi</taxon>
        <taxon>Dikarya</taxon>
        <taxon>Ascomycota</taxon>
        <taxon>Pezizomycotina</taxon>
        <taxon>Eurotiomycetes</taxon>
        <taxon>Chaetothyriomycetidae</taxon>
        <taxon>Chaetothyriales</taxon>
        <taxon>Herpotrichiellaceae</taxon>
        <taxon>Exophiala</taxon>
    </lineage>
</organism>
<feature type="region of interest" description="Disordered" evidence="9">
    <location>
        <begin position="818"/>
        <end position="854"/>
    </location>
</feature>
<feature type="transmembrane region" description="Helical" evidence="10">
    <location>
        <begin position="373"/>
        <end position="390"/>
    </location>
</feature>
<evidence type="ECO:0000256" key="2">
    <source>
        <dbReference type="ARBA" id="ARBA00022448"/>
    </source>
</evidence>
<dbReference type="SUPFAM" id="SSF90123">
    <property type="entry name" value="ABC transporter transmembrane region"/>
    <property type="match status" value="1"/>
</dbReference>
<evidence type="ECO:0000256" key="7">
    <source>
        <dbReference type="ARBA" id="ARBA00023136"/>
    </source>
</evidence>
<evidence type="ECO:0000256" key="4">
    <source>
        <dbReference type="ARBA" id="ARBA00022741"/>
    </source>
</evidence>
<proteinExistence type="inferred from homology"/>
<evidence type="ECO:0000256" key="9">
    <source>
        <dbReference type="SAM" id="MobiDB-lite"/>
    </source>
</evidence>
<keyword evidence="14" id="KW-1185">Reference proteome</keyword>
<dbReference type="InterPro" id="IPR027417">
    <property type="entry name" value="P-loop_NTPase"/>
</dbReference>
<name>A0A072NY15_9EURO</name>
<feature type="transmembrane region" description="Helical" evidence="10">
    <location>
        <begin position="12"/>
        <end position="35"/>
    </location>
</feature>
<dbReference type="Pfam" id="PF00664">
    <property type="entry name" value="ABC_membrane"/>
    <property type="match status" value="1"/>
</dbReference>
<dbReference type="PROSITE" id="PS50893">
    <property type="entry name" value="ABC_TRANSPORTER_2"/>
    <property type="match status" value="1"/>
</dbReference>
<dbReference type="VEuPathDB" id="FungiDB:A1O9_11522"/>
<dbReference type="Gene3D" id="1.20.1560.10">
    <property type="entry name" value="ABC transporter type 1, transmembrane domain"/>
    <property type="match status" value="1"/>
</dbReference>
<dbReference type="STRING" id="1182545.A0A072NY15"/>
<dbReference type="GeneID" id="25286420"/>
<evidence type="ECO:0000256" key="10">
    <source>
        <dbReference type="SAM" id="Phobius"/>
    </source>
</evidence>
<dbReference type="PROSITE" id="PS50929">
    <property type="entry name" value="ABC_TM1F"/>
    <property type="match status" value="1"/>
</dbReference>
<dbReference type="EMBL" id="AMGV01000018">
    <property type="protein sequence ID" value="KEF52282.1"/>
    <property type="molecule type" value="Genomic_DNA"/>
</dbReference>
<evidence type="ECO:0000313" key="14">
    <source>
        <dbReference type="Proteomes" id="UP000027920"/>
    </source>
</evidence>
<evidence type="ECO:0000256" key="5">
    <source>
        <dbReference type="ARBA" id="ARBA00022840"/>
    </source>
</evidence>
<evidence type="ECO:0000259" key="11">
    <source>
        <dbReference type="PROSITE" id="PS50893"/>
    </source>
</evidence>
<feature type="transmembrane region" description="Helical" evidence="10">
    <location>
        <begin position="112"/>
        <end position="131"/>
    </location>
</feature>
<comment type="caution">
    <text evidence="13">The sequence shown here is derived from an EMBL/GenBank/DDBJ whole genome shotgun (WGS) entry which is preliminary data.</text>
</comment>
<keyword evidence="7 10" id="KW-0472">Membrane</keyword>
<keyword evidence="6 10" id="KW-1133">Transmembrane helix</keyword>
<dbReference type="GO" id="GO:0016887">
    <property type="term" value="F:ATP hydrolysis activity"/>
    <property type="evidence" value="ECO:0007669"/>
    <property type="project" value="InterPro"/>
</dbReference>